<reference evidence="1 2" key="1">
    <citation type="submission" date="2019-11" db="EMBL/GenBank/DDBJ databases">
        <title>Whole-genome sequencing of Allorhizobium vitis.</title>
        <authorList>
            <person name="Gan H.M."/>
            <person name="Savka M.A."/>
        </authorList>
    </citation>
    <scope>NUCLEOTIDE SEQUENCE [LARGE SCALE GENOMIC DNA]</scope>
    <source>
        <strain evidence="1 2">AB4</strain>
    </source>
</reference>
<dbReference type="InterPro" id="IPR011989">
    <property type="entry name" value="ARM-like"/>
</dbReference>
<evidence type="ECO:0000313" key="1">
    <source>
        <dbReference type="EMBL" id="MUP03556.1"/>
    </source>
</evidence>
<proteinExistence type="predicted"/>
<dbReference type="RefSeq" id="WP_070166610.1">
    <property type="nucleotide sequence ID" value="NZ_CP118259.1"/>
</dbReference>
<evidence type="ECO:0000313" key="2">
    <source>
        <dbReference type="Proteomes" id="UP000175993"/>
    </source>
</evidence>
<gene>
    <name evidence="1" type="ORF">BBI04_001780</name>
</gene>
<dbReference type="AlphaFoldDB" id="A0ABD6GB71"/>
<organism evidence="1 2">
    <name type="scientific">Agrobacterium vitis</name>
    <name type="common">Rhizobium vitis</name>
    <dbReference type="NCBI Taxonomy" id="373"/>
    <lineage>
        <taxon>Bacteria</taxon>
        <taxon>Pseudomonadati</taxon>
        <taxon>Pseudomonadota</taxon>
        <taxon>Alphaproteobacteria</taxon>
        <taxon>Hyphomicrobiales</taxon>
        <taxon>Rhizobiaceae</taxon>
        <taxon>Rhizobium/Agrobacterium group</taxon>
        <taxon>Agrobacterium</taxon>
    </lineage>
</organism>
<evidence type="ECO:0008006" key="3">
    <source>
        <dbReference type="Google" id="ProtNLM"/>
    </source>
</evidence>
<protein>
    <recommendedName>
        <fullName evidence="3">HEAT repeat domain-containing protein</fullName>
    </recommendedName>
</protein>
<accession>A0ABD6GB71</accession>
<dbReference type="SUPFAM" id="SSF48371">
    <property type="entry name" value="ARM repeat"/>
    <property type="match status" value="1"/>
</dbReference>
<dbReference type="Gene3D" id="1.25.10.10">
    <property type="entry name" value="Leucine-rich Repeat Variant"/>
    <property type="match status" value="1"/>
</dbReference>
<name>A0ABD6GB71_AGRVI</name>
<sequence length="233" mass="27203">MPRLADFYIRRIMRNDLSSYSTRDLLQLAAVENDRDLVYKAFWTVFRRWENGDDLSVLVDFIESKDANDRLRAAYFLFEVSPPSDMLKIAVLKLADDVMPECRRAFVGYLLDSGWYDETAAQGLVKGIQDFDVRVRLKVIDWAIKATDEQFDDFSRRLSADTANLSAHTWKGRFKKRAIRALHIASEVRCGASVDKLRATIQEEDSFTFDHLDAFVSHHRRRREQRHVPRDQP</sequence>
<dbReference type="Proteomes" id="UP000175993">
    <property type="component" value="Unassembled WGS sequence"/>
</dbReference>
<comment type="caution">
    <text evidence="1">The sequence shown here is derived from an EMBL/GenBank/DDBJ whole genome shotgun (WGS) entry which is preliminary data.</text>
</comment>
<dbReference type="InterPro" id="IPR016024">
    <property type="entry name" value="ARM-type_fold"/>
</dbReference>
<dbReference type="EMBL" id="MBEV02000001">
    <property type="protein sequence ID" value="MUP03556.1"/>
    <property type="molecule type" value="Genomic_DNA"/>
</dbReference>